<reference evidence="2 3" key="1">
    <citation type="submission" date="2023-04" db="EMBL/GenBank/DDBJ databases">
        <title>Genome of Basidiobolus ranarum AG-B5.</title>
        <authorList>
            <person name="Stajich J.E."/>
            <person name="Carter-House D."/>
            <person name="Gryganskyi A."/>
        </authorList>
    </citation>
    <scope>NUCLEOTIDE SEQUENCE [LARGE SCALE GENOMIC DNA]</scope>
    <source>
        <strain evidence="2 3">AG-B5</strain>
    </source>
</reference>
<dbReference type="SUPFAM" id="SSF48371">
    <property type="entry name" value="ARM repeat"/>
    <property type="match status" value="1"/>
</dbReference>
<name>A0ABR2WMH2_9FUNG</name>
<dbReference type="InterPro" id="IPR057941">
    <property type="entry name" value="TPR_TNPO3_IPO13_2nd"/>
</dbReference>
<dbReference type="SMART" id="SM00913">
    <property type="entry name" value="IBN_N"/>
    <property type="match status" value="1"/>
</dbReference>
<protein>
    <submittedName>
        <fullName evidence="2">Nuclear import receptor</fullName>
    </submittedName>
</protein>
<dbReference type="Pfam" id="PF24139">
    <property type="entry name" value="TPR_TNPO3_IPO13_4th"/>
    <property type="match status" value="1"/>
</dbReference>
<sequence length="928" mass="105667">MSTEAIDRVLQALSALYGNTDSSTKEEANIWLEDFQKTTEAWTTADVLIRHDNVGLEARLFAAQTFRAKITYDLKELDTQARNSLRDSLLNLLHQFRAGPNIIVTQLCLSIANLALQTSNWENPVKQLIQLYASNPETASCLLEFLSVLPEEISGDRKVPISDEEYKRRSKELLTANSNEVLQLLVVYIQSSGNNVDVQIKLFKCLHSWLKTRNIPIMALNGNPLLDLSFEALNSEDLFDVAVDVVCEIIDQTRDIEESMPLIEKIYPKLTPLREMMKRIDPDDGDAYKAFCRIFTEAGEAYLSLVIENFEAFKGIIEGIVECVAFPGLDIVPMTFNFWFSLANQLSDQKYAQVKPQFFDIYRSLIDIIIKHLHYPRDLNSWTAEQRDDFRNFRHEMGDVLKDCCYVLGSQETLSRPYSILAKCISDPSFDQSNWQAIEAPLMSLRSMGAEIDSSENVIVPEIMKILPSLPQHSKIRYAATLVIARYTFWTAKHPEFIPFQLDYISAGFDDPEVVAASAMALKYLCKDCNMLLVDYLNQLHPFYMSASKTLSQGDMIEITEALAHVISAVPIEKILVTLQNFCLPIAQALHEIASKGQSVSEGEIRRAGDLVDQIATFFQYVTPSNTSEANPLIQLINELWPVCDNLLINFGGNIHLAENISKYLKCCVVYYRKEFLPLLPSFLERLVETFDRTGLGCYLWVAKKTIDQYSGQAQRDGIPLLAVVEKLSSSMFRIVKEKGFQEIPDVVEDYFQMISIFIEEMYTTFVQSALLTPVFQCGMAGFTLEHHRALSAILQFYTQLFTIIARHKSDSALVAPISRTLEENGGNFIGLLINGLIHTFPLDLVSDVGTILGFMAEVFPNESRQWVGFVINQLPNEHLSSQEREAFFVEYDIAVREQHWRRLRRLLTDFTTQYRRKNFSARITRKS</sequence>
<dbReference type="PANTHER" id="PTHR12363">
    <property type="entry name" value="TRANSPORTIN 3 AND IMPORTIN 13"/>
    <property type="match status" value="1"/>
</dbReference>
<dbReference type="InterPro" id="IPR001494">
    <property type="entry name" value="Importin-beta_N"/>
</dbReference>
<gene>
    <name evidence="2" type="primary">MTR10_5</name>
    <name evidence="2" type="ORF">K7432_011372</name>
</gene>
<dbReference type="Pfam" id="PF24138">
    <property type="entry name" value="TPR_TNPO3_IPO13_2nd"/>
    <property type="match status" value="1"/>
</dbReference>
<accession>A0ABR2WMH2</accession>
<feature type="domain" description="Importin N-terminal" evidence="1">
    <location>
        <begin position="28"/>
        <end position="95"/>
    </location>
</feature>
<dbReference type="EMBL" id="JASJQH010000871">
    <property type="protein sequence ID" value="KAK9762669.1"/>
    <property type="molecule type" value="Genomic_DNA"/>
</dbReference>
<dbReference type="InterPro" id="IPR013598">
    <property type="entry name" value="Exportin-1/Importin-b-like"/>
</dbReference>
<dbReference type="InterPro" id="IPR058537">
    <property type="entry name" value="TPR_TNPO3_IPO13_4th"/>
</dbReference>
<dbReference type="Pfam" id="PF03810">
    <property type="entry name" value="IBN_N"/>
    <property type="match status" value="1"/>
</dbReference>
<organism evidence="2 3">
    <name type="scientific">Basidiobolus ranarum</name>
    <dbReference type="NCBI Taxonomy" id="34480"/>
    <lineage>
        <taxon>Eukaryota</taxon>
        <taxon>Fungi</taxon>
        <taxon>Fungi incertae sedis</taxon>
        <taxon>Zoopagomycota</taxon>
        <taxon>Entomophthoromycotina</taxon>
        <taxon>Basidiobolomycetes</taxon>
        <taxon>Basidiobolales</taxon>
        <taxon>Basidiobolaceae</taxon>
        <taxon>Basidiobolus</taxon>
    </lineage>
</organism>
<dbReference type="Pfam" id="PF24140">
    <property type="entry name" value="TPR_TNPO3_IPO13_3rd"/>
    <property type="match status" value="1"/>
</dbReference>
<dbReference type="InterPro" id="IPR051345">
    <property type="entry name" value="Importin_beta-like_NTR"/>
</dbReference>
<dbReference type="Pfam" id="PF08389">
    <property type="entry name" value="Xpo1"/>
    <property type="match status" value="1"/>
</dbReference>
<keyword evidence="3" id="KW-1185">Reference proteome</keyword>
<dbReference type="InterPro" id="IPR057942">
    <property type="entry name" value="TPR_TNPO3_IPO13_3rd"/>
</dbReference>
<dbReference type="PANTHER" id="PTHR12363:SF53">
    <property type="entry name" value="MRNA TRANSPORT REGULATOR MTR10"/>
    <property type="match status" value="1"/>
</dbReference>
<dbReference type="Proteomes" id="UP001479436">
    <property type="component" value="Unassembled WGS sequence"/>
</dbReference>
<evidence type="ECO:0000313" key="2">
    <source>
        <dbReference type="EMBL" id="KAK9762669.1"/>
    </source>
</evidence>
<comment type="caution">
    <text evidence="2">The sequence shown here is derived from an EMBL/GenBank/DDBJ whole genome shotgun (WGS) entry which is preliminary data.</text>
</comment>
<proteinExistence type="predicted"/>
<evidence type="ECO:0000259" key="1">
    <source>
        <dbReference type="PROSITE" id="PS50166"/>
    </source>
</evidence>
<dbReference type="PROSITE" id="PS50166">
    <property type="entry name" value="IMPORTIN_B_NT"/>
    <property type="match status" value="1"/>
</dbReference>
<evidence type="ECO:0000313" key="3">
    <source>
        <dbReference type="Proteomes" id="UP001479436"/>
    </source>
</evidence>
<dbReference type="InterPro" id="IPR011989">
    <property type="entry name" value="ARM-like"/>
</dbReference>
<keyword evidence="2" id="KW-0675">Receptor</keyword>
<dbReference type="InterPro" id="IPR016024">
    <property type="entry name" value="ARM-type_fold"/>
</dbReference>
<dbReference type="Gene3D" id="1.25.10.10">
    <property type="entry name" value="Leucine-rich Repeat Variant"/>
    <property type="match status" value="1"/>
</dbReference>